<dbReference type="AlphaFoldDB" id="A0A1I7NUH0"/>
<name>A0A1I7NUH0_9HYPH</name>
<evidence type="ECO:0000313" key="1">
    <source>
        <dbReference type="EMBL" id="SFV38291.1"/>
    </source>
</evidence>
<dbReference type="EMBL" id="FPCK01000004">
    <property type="protein sequence ID" value="SFV38291.1"/>
    <property type="molecule type" value="Genomic_DNA"/>
</dbReference>
<sequence length="88" mass="9990">MQFSTKRDRIAWNQLNMPEQLVMLAMLAGPQRDVEWLIQRALCFHKVAVITPQGLRMTRLGRLVMAERHGLPVVIGRDPADKPMAVLG</sequence>
<dbReference type="RefSeq" id="WP_092426475.1">
    <property type="nucleotide sequence ID" value="NZ_FPCK01000004.1"/>
</dbReference>
<proteinExistence type="predicted"/>
<keyword evidence="2" id="KW-1185">Reference proteome</keyword>
<gene>
    <name evidence="1" type="ORF">SAMN05216456_3298</name>
</gene>
<dbReference type="Proteomes" id="UP000199074">
    <property type="component" value="Unassembled WGS sequence"/>
</dbReference>
<accession>A0A1I7NUH0</accession>
<protein>
    <submittedName>
        <fullName evidence="1">Uncharacterized protein</fullName>
    </submittedName>
</protein>
<organism evidence="1 2">
    <name type="scientific">Devosia crocina</name>
    <dbReference type="NCBI Taxonomy" id="429728"/>
    <lineage>
        <taxon>Bacteria</taxon>
        <taxon>Pseudomonadati</taxon>
        <taxon>Pseudomonadota</taxon>
        <taxon>Alphaproteobacteria</taxon>
        <taxon>Hyphomicrobiales</taxon>
        <taxon>Devosiaceae</taxon>
        <taxon>Devosia</taxon>
    </lineage>
</organism>
<reference evidence="1 2" key="1">
    <citation type="submission" date="2016-10" db="EMBL/GenBank/DDBJ databases">
        <authorList>
            <person name="de Groot N.N."/>
        </authorList>
    </citation>
    <scope>NUCLEOTIDE SEQUENCE [LARGE SCALE GENOMIC DNA]</scope>
    <source>
        <strain evidence="1 2">IPL20</strain>
    </source>
</reference>
<dbReference type="OrthoDB" id="7950649at2"/>
<evidence type="ECO:0000313" key="2">
    <source>
        <dbReference type="Proteomes" id="UP000199074"/>
    </source>
</evidence>